<dbReference type="SUPFAM" id="SSF53448">
    <property type="entry name" value="Nucleotide-diphospho-sugar transferases"/>
    <property type="match status" value="1"/>
</dbReference>
<dbReference type="PANTHER" id="PTHR43685">
    <property type="entry name" value="GLYCOSYLTRANSFERASE"/>
    <property type="match status" value="1"/>
</dbReference>
<dbReference type="Gene3D" id="3.40.50.150">
    <property type="entry name" value="Vaccinia Virus protein VP39"/>
    <property type="match status" value="1"/>
</dbReference>
<sequence>MGNQHIKPFISVIIPTRERADTLFFAIKTALDQNSDDYEVIVSDNFSQDNTKKVVESFNDPRLIYVNSGRRLSMCDNYEFGLEHARGEYIIFIGDDDAIMPGAIDKLHLTIKSNPSLVYYWSYPLYTWPKDGKKVSAYHLSPNHLPFEVNLKKIAYRFISVMRESGQLPSVYHGAVAKSILDMIKSQTSRLFHSTQPDLFTAFAIPAFFDTAINVGYAVTVHGRSPKANSAVAYDKSSRVNTEKMIQEYKDYKLHSSLFPGIDILANVIPDAILVAMDKFPKFYKGIDFNYNAMWAFIVCQAGYFKWNISMKEIIKKRETIRQYHSFSVLQFLKYYLINKVVALYSHRNPLALYRSFLRKIMKLGIFDNGAPDNIYDFVKQFADYQKKPRNKVKYLNYHYVARTILSLKKKMFHPEIVRQEKRETIFYSQFIKKNDLCFDVGANIGNKTNIFLKLGAKVIAIEPQKLAYQKIEQLYGDNKNLSIVNKGLAENNGFLEISIGEDYSVLATMSEKWKKEGGVLKNYTWSKTEKVPVVTLDNLISQYGLPQFCKIDVEGFEEQVLKGLTQPIPYISFEFHKKFLEDAKKCIDYLVFLGKAKFNCCFGVSAEFIFKTWVEPSELFSKIEQSDDKDLWGDIYVKF</sequence>
<dbReference type="Gene3D" id="3.90.550.10">
    <property type="entry name" value="Spore Coat Polysaccharide Biosynthesis Protein SpsA, Chain A"/>
    <property type="match status" value="1"/>
</dbReference>
<organism evidence="3 4">
    <name type="scientific">Candidatus Staskawiczbacteria bacterium RIFCSPLOWO2_01_FULL_33_9</name>
    <dbReference type="NCBI Taxonomy" id="1802211"/>
    <lineage>
        <taxon>Bacteria</taxon>
        <taxon>Candidatus Staskawicziibacteriota</taxon>
    </lineage>
</organism>
<dbReference type="InterPro" id="IPR029044">
    <property type="entry name" value="Nucleotide-diphossugar_trans"/>
</dbReference>
<dbReference type="InterPro" id="IPR001173">
    <property type="entry name" value="Glyco_trans_2-like"/>
</dbReference>
<evidence type="ECO:0000259" key="1">
    <source>
        <dbReference type="Pfam" id="PF00535"/>
    </source>
</evidence>
<dbReference type="InterPro" id="IPR050834">
    <property type="entry name" value="Glycosyltransf_2"/>
</dbReference>
<reference evidence="3 4" key="1">
    <citation type="journal article" date="2016" name="Nat. Commun.">
        <title>Thousands of microbial genomes shed light on interconnected biogeochemical processes in an aquifer system.</title>
        <authorList>
            <person name="Anantharaman K."/>
            <person name="Brown C.T."/>
            <person name="Hug L.A."/>
            <person name="Sharon I."/>
            <person name="Castelle C.J."/>
            <person name="Probst A.J."/>
            <person name="Thomas B.C."/>
            <person name="Singh A."/>
            <person name="Wilkins M.J."/>
            <person name="Karaoz U."/>
            <person name="Brodie E.L."/>
            <person name="Williams K.H."/>
            <person name="Hubbard S.S."/>
            <person name="Banfield J.F."/>
        </authorList>
    </citation>
    <scope>NUCLEOTIDE SEQUENCE [LARGE SCALE GENOMIC DNA]</scope>
</reference>
<dbReference type="NCBIfam" id="TIGR01444">
    <property type="entry name" value="fkbM_fam"/>
    <property type="match status" value="1"/>
</dbReference>
<evidence type="ECO:0008006" key="5">
    <source>
        <dbReference type="Google" id="ProtNLM"/>
    </source>
</evidence>
<feature type="domain" description="Methyltransferase FkbM" evidence="2">
    <location>
        <begin position="440"/>
        <end position="579"/>
    </location>
</feature>
<protein>
    <recommendedName>
        <fullName evidence="5">Methyltransferase FkbM domain-containing protein</fullName>
    </recommendedName>
</protein>
<evidence type="ECO:0000313" key="3">
    <source>
        <dbReference type="EMBL" id="OGZ71029.1"/>
    </source>
</evidence>
<dbReference type="SUPFAM" id="SSF53335">
    <property type="entry name" value="S-adenosyl-L-methionine-dependent methyltransferases"/>
    <property type="match status" value="1"/>
</dbReference>
<dbReference type="PANTHER" id="PTHR43685:SF2">
    <property type="entry name" value="GLYCOSYLTRANSFERASE 2-LIKE DOMAIN-CONTAINING PROTEIN"/>
    <property type="match status" value="1"/>
</dbReference>
<dbReference type="Proteomes" id="UP000176308">
    <property type="component" value="Unassembled WGS sequence"/>
</dbReference>
<proteinExistence type="predicted"/>
<dbReference type="InterPro" id="IPR006342">
    <property type="entry name" value="FkbM_mtfrase"/>
</dbReference>
<dbReference type="AlphaFoldDB" id="A0A1G2I8J4"/>
<feature type="domain" description="Glycosyltransferase 2-like" evidence="1">
    <location>
        <begin position="11"/>
        <end position="124"/>
    </location>
</feature>
<dbReference type="InterPro" id="IPR029063">
    <property type="entry name" value="SAM-dependent_MTases_sf"/>
</dbReference>
<dbReference type="Pfam" id="PF00535">
    <property type="entry name" value="Glycos_transf_2"/>
    <property type="match status" value="1"/>
</dbReference>
<evidence type="ECO:0000313" key="4">
    <source>
        <dbReference type="Proteomes" id="UP000176308"/>
    </source>
</evidence>
<name>A0A1G2I8J4_9BACT</name>
<accession>A0A1G2I8J4</accession>
<comment type="caution">
    <text evidence="3">The sequence shown here is derived from an EMBL/GenBank/DDBJ whole genome shotgun (WGS) entry which is preliminary data.</text>
</comment>
<dbReference type="EMBL" id="MHOX01000018">
    <property type="protein sequence ID" value="OGZ71029.1"/>
    <property type="molecule type" value="Genomic_DNA"/>
</dbReference>
<dbReference type="CDD" id="cd00761">
    <property type="entry name" value="Glyco_tranf_GTA_type"/>
    <property type="match status" value="1"/>
</dbReference>
<dbReference type="Pfam" id="PF05050">
    <property type="entry name" value="Methyltransf_21"/>
    <property type="match status" value="1"/>
</dbReference>
<gene>
    <name evidence="3" type="ORF">A2904_01465</name>
</gene>
<evidence type="ECO:0000259" key="2">
    <source>
        <dbReference type="Pfam" id="PF05050"/>
    </source>
</evidence>